<accession>A0A644ZDE4</accession>
<dbReference type="EMBL" id="VSSQ01008446">
    <property type="protein sequence ID" value="MPM38890.1"/>
    <property type="molecule type" value="Genomic_DNA"/>
</dbReference>
<comment type="caution">
    <text evidence="1">The sequence shown here is derived from an EMBL/GenBank/DDBJ whole genome shotgun (WGS) entry which is preliminary data.</text>
</comment>
<evidence type="ECO:0008006" key="2">
    <source>
        <dbReference type="Google" id="ProtNLM"/>
    </source>
</evidence>
<gene>
    <name evidence="1" type="ORF">SDC9_85521</name>
</gene>
<name>A0A644ZDE4_9ZZZZ</name>
<reference evidence="1" key="1">
    <citation type="submission" date="2019-08" db="EMBL/GenBank/DDBJ databases">
        <authorList>
            <person name="Kucharzyk K."/>
            <person name="Murdoch R.W."/>
            <person name="Higgins S."/>
            <person name="Loffler F."/>
        </authorList>
    </citation>
    <scope>NUCLEOTIDE SEQUENCE</scope>
</reference>
<dbReference type="SUPFAM" id="SSF53850">
    <property type="entry name" value="Periplasmic binding protein-like II"/>
    <property type="match status" value="1"/>
</dbReference>
<proteinExistence type="predicted"/>
<dbReference type="AlphaFoldDB" id="A0A644ZDE4"/>
<sequence>MLVMREDIPSNFQSPVNIKSLDRSKEVYQSFDSNFAQWHDRLLSVAKCKANTEMARMTMNLINQKGDWSIVPISVAKHYIKQPGLFYYPIENPPFPRKVFFSFNIRGSAAHQTTINHFKESLQRFLAHAHPYLIQPSPKR</sequence>
<evidence type="ECO:0000313" key="1">
    <source>
        <dbReference type="EMBL" id="MPM38890.1"/>
    </source>
</evidence>
<organism evidence="1">
    <name type="scientific">bioreactor metagenome</name>
    <dbReference type="NCBI Taxonomy" id="1076179"/>
    <lineage>
        <taxon>unclassified sequences</taxon>
        <taxon>metagenomes</taxon>
        <taxon>ecological metagenomes</taxon>
    </lineage>
</organism>
<protein>
    <recommendedName>
        <fullName evidence="2">LysR substrate-binding domain-containing protein</fullName>
    </recommendedName>
</protein>